<gene>
    <name evidence="1" type="ORF">NMY3_01830</name>
</gene>
<dbReference type="PANTHER" id="PTHR38436">
    <property type="entry name" value="POLYKETIDE CYCLASE SNOAL-LIKE DOMAIN"/>
    <property type="match status" value="1"/>
</dbReference>
<dbReference type="Pfam" id="PF07366">
    <property type="entry name" value="SnoaL"/>
    <property type="match status" value="1"/>
</dbReference>
<name>A0A654M0A1_9ARCH</name>
<sequence>MTTTEPLRQNVQKLAETFNDPQNRETAYFDFYDDSLIIHGFPPNLPGNKEGFKQFIYMLWNAFPDIRIIFDDIIIEENKVVCRYVLFGTHRGKFLEISPTNKTFRVNGMTIFYFKDRKCVQRWNLVDMISLMEQLKP</sequence>
<evidence type="ECO:0000313" key="2">
    <source>
        <dbReference type="Proteomes" id="UP000058925"/>
    </source>
</evidence>
<dbReference type="RefSeq" id="WP_196818378.1">
    <property type="nucleotide sequence ID" value="NZ_CP012850.1"/>
</dbReference>
<evidence type="ECO:0000313" key="1">
    <source>
        <dbReference type="EMBL" id="ALI36033.1"/>
    </source>
</evidence>
<protein>
    <submittedName>
        <fullName evidence="1">SnoaL-like polyketide cyclase</fullName>
    </submittedName>
</protein>
<dbReference type="InterPro" id="IPR009959">
    <property type="entry name" value="Cyclase_SnoaL-like"/>
</dbReference>
<dbReference type="OrthoDB" id="8685at2157"/>
<dbReference type="GeneID" id="60421825"/>
<proteinExistence type="predicted"/>
<dbReference type="Proteomes" id="UP000058925">
    <property type="component" value="Chromosome"/>
</dbReference>
<dbReference type="Gene3D" id="3.10.450.50">
    <property type="match status" value="1"/>
</dbReference>
<dbReference type="GO" id="GO:0030638">
    <property type="term" value="P:polyketide metabolic process"/>
    <property type="evidence" value="ECO:0007669"/>
    <property type="project" value="InterPro"/>
</dbReference>
<keyword evidence="2" id="KW-1185">Reference proteome</keyword>
<dbReference type="AlphaFoldDB" id="A0A654M0A1"/>
<accession>A0A654M0A1</accession>
<dbReference type="PANTHER" id="PTHR38436:SF1">
    <property type="entry name" value="ESTER CYCLASE"/>
    <property type="match status" value="1"/>
</dbReference>
<dbReference type="KEGG" id="taa:NMY3_01830"/>
<reference evidence="2" key="1">
    <citation type="submission" date="2015-10" db="EMBL/GenBank/DDBJ databases">
        <title>Niche specialization of a soil ammonia-oxidizing archaeon, Candidatus Nitrosocosmicus oleophilus.</title>
        <authorList>
            <person name="Jung M.-Y."/>
            <person name="Rhee S.-K."/>
        </authorList>
    </citation>
    <scope>NUCLEOTIDE SEQUENCE [LARGE SCALE GENOMIC DNA]</scope>
    <source>
        <strain evidence="2">MY3</strain>
    </source>
</reference>
<dbReference type="EMBL" id="CP012850">
    <property type="protein sequence ID" value="ALI36033.1"/>
    <property type="molecule type" value="Genomic_DNA"/>
</dbReference>
<dbReference type="InterPro" id="IPR032710">
    <property type="entry name" value="NTF2-like_dom_sf"/>
</dbReference>
<organism evidence="1 2">
    <name type="scientific">Candidatus Nitrosocosmicus oleophilus</name>
    <dbReference type="NCBI Taxonomy" id="1353260"/>
    <lineage>
        <taxon>Archaea</taxon>
        <taxon>Nitrososphaerota</taxon>
        <taxon>Nitrososphaeria</taxon>
        <taxon>Nitrososphaerales</taxon>
        <taxon>Nitrososphaeraceae</taxon>
        <taxon>Candidatus Nitrosocosmicus</taxon>
    </lineage>
</organism>
<dbReference type="SUPFAM" id="SSF54427">
    <property type="entry name" value="NTF2-like"/>
    <property type="match status" value="1"/>
</dbReference>